<dbReference type="Gene3D" id="1.10.10.10">
    <property type="entry name" value="Winged helix-like DNA-binding domain superfamily/Winged helix DNA-binding domain"/>
    <property type="match status" value="1"/>
</dbReference>
<dbReference type="RefSeq" id="WP_283426156.1">
    <property type="nucleotide sequence ID" value="NZ_FXTY01000004.1"/>
</dbReference>
<evidence type="ECO:0000313" key="3">
    <source>
        <dbReference type="Proteomes" id="UP001157961"/>
    </source>
</evidence>
<sequence>MTKDVLIRELIVRLARLNASQTWHGDLNPAQVSALKYLSRANRFSRSPSHVAEYLGTTRGTMSQTLKALDRKGYLSENRSETDKRSISYDLTQEGTRAALHPAALDPMLSDLPEDEQKSLEQTLTNTLISLLTKNGGKAFGVCKTCRHHQQKQSMPYCNLLQLPLEPVEAEQICHEQEPA</sequence>
<dbReference type="PANTHER" id="PTHR33164">
    <property type="entry name" value="TRANSCRIPTIONAL REGULATOR, MARR FAMILY"/>
    <property type="match status" value="1"/>
</dbReference>
<dbReference type="Proteomes" id="UP001157961">
    <property type="component" value="Unassembled WGS sequence"/>
</dbReference>
<comment type="caution">
    <text evidence="2">The sequence shown here is derived from an EMBL/GenBank/DDBJ whole genome shotgun (WGS) entry which is preliminary data.</text>
</comment>
<dbReference type="SMART" id="SM00347">
    <property type="entry name" value="HTH_MARR"/>
    <property type="match status" value="1"/>
</dbReference>
<dbReference type="PRINTS" id="PR00598">
    <property type="entry name" value="HTHMARR"/>
</dbReference>
<dbReference type="Pfam" id="PF12802">
    <property type="entry name" value="MarR_2"/>
    <property type="match status" value="1"/>
</dbReference>
<protein>
    <submittedName>
        <fullName evidence="2">Transcriptional regulator, MarR family</fullName>
    </submittedName>
</protein>
<dbReference type="InterPro" id="IPR036388">
    <property type="entry name" value="WH-like_DNA-bd_sf"/>
</dbReference>
<reference evidence="2 3" key="1">
    <citation type="submission" date="2017-05" db="EMBL/GenBank/DDBJ databases">
        <authorList>
            <person name="Varghese N."/>
            <person name="Submissions S."/>
        </authorList>
    </citation>
    <scope>NUCLEOTIDE SEQUENCE [LARGE SCALE GENOMIC DNA]</scope>
    <source>
        <strain evidence="2 3">DSM 29734</strain>
    </source>
</reference>
<dbReference type="PANTHER" id="PTHR33164:SF89">
    <property type="entry name" value="MARR FAMILY REGULATORY PROTEIN"/>
    <property type="match status" value="1"/>
</dbReference>
<feature type="domain" description="HTH marR-type" evidence="1">
    <location>
        <begin position="1"/>
        <end position="129"/>
    </location>
</feature>
<dbReference type="SUPFAM" id="SSF46785">
    <property type="entry name" value="Winged helix' DNA-binding domain"/>
    <property type="match status" value="1"/>
</dbReference>
<dbReference type="PROSITE" id="PS50995">
    <property type="entry name" value="HTH_MARR_2"/>
    <property type="match status" value="1"/>
</dbReference>
<accession>A0ABY1P081</accession>
<dbReference type="InterPro" id="IPR000835">
    <property type="entry name" value="HTH_MarR-typ"/>
</dbReference>
<evidence type="ECO:0000259" key="1">
    <source>
        <dbReference type="PROSITE" id="PS50995"/>
    </source>
</evidence>
<organism evidence="2 3">
    <name type="scientific">Shimia sagamensis</name>
    <dbReference type="NCBI Taxonomy" id="1566352"/>
    <lineage>
        <taxon>Bacteria</taxon>
        <taxon>Pseudomonadati</taxon>
        <taxon>Pseudomonadota</taxon>
        <taxon>Alphaproteobacteria</taxon>
        <taxon>Rhodobacterales</taxon>
        <taxon>Roseobacteraceae</taxon>
    </lineage>
</organism>
<keyword evidence="3" id="KW-1185">Reference proteome</keyword>
<dbReference type="InterPro" id="IPR039422">
    <property type="entry name" value="MarR/SlyA-like"/>
</dbReference>
<dbReference type="InterPro" id="IPR036390">
    <property type="entry name" value="WH_DNA-bd_sf"/>
</dbReference>
<name>A0ABY1P081_9RHOB</name>
<evidence type="ECO:0000313" key="2">
    <source>
        <dbReference type="EMBL" id="SMP22384.1"/>
    </source>
</evidence>
<proteinExistence type="predicted"/>
<dbReference type="EMBL" id="FXTY01000004">
    <property type="protein sequence ID" value="SMP22384.1"/>
    <property type="molecule type" value="Genomic_DNA"/>
</dbReference>
<gene>
    <name evidence="2" type="ORF">SAMN06265373_104195</name>
</gene>